<evidence type="ECO:0000313" key="7">
    <source>
        <dbReference type="Proteomes" id="UP000727456"/>
    </source>
</evidence>
<dbReference type="PANTHER" id="PTHR37423:SF5">
    <property type="entry name" value="SOLUBLE LYTIC MUREIN TRANSGLYCOSYLASE"/>
    <property type="match status" value="1"/>
</dbReference>
<organism evidence="6 7">
    <name type="scientific">Sphingomonas vulcanisoli</name>
    <dbReference type="NCBI Taxonomy" id="1658060"/>
    <lineage>
        <taxon>Bacteria</taxon>
        <taxon>Pseudomonadati</taxon>
        <taxon>Pseudomonadota</taxon>
        <taxon>Alphaproteobacteria</taxon>
        <taxon>Sphingomonadales</taxon>
        <taxon>Sphingomonadaceae</taxon>
        <taxon>Sphingomonas</taxon>
    </lineage>
</organism>
<comment type="similarity">
    <text evidence="1">Belongs to the transglycosylase Slt family.</text>
</comment>
<evidence type="ECO:0000256" key="4">
    <source>
        <dbReference type="SAM" id="SignalP"/>
    </source>
</evidence>
<feature type="chain" id="PRO_5046442838" description="Transglycosylase SLT domain-containing protein" evidence="4">
    <location>
        <begin position="46"/>
        <end position="608"/>
    </location>
</feature>
<dbReference type="SUPFAM" id="SSF48435">
    <property type="entry name" value="Bacterial muramidases"/>
    <property type="match status" value="1"/>
</dbReference>
<dbReference type="PANTHER" id="PTHR37423">
    <property type="entry name" value="SOLUBLE LYTIC MUREIN TRANSGLYCOSYLASE-RELATED"/>
    <property type="match status" value="1"/>
</dbReference>
<evidence type="ECO:0000259" key="5">
    <source>
        <dbReference type="Pfam" id="PF01464"/>
    </source>
</evidence>
<dbReference type="Pfam" id="PF01464">
    <property type="entry name" value="SLT"/>
    <property type="match status" value="1"/>
</dbReference>
<evidence type="ECO:0000256" key="1">
    <source>
        <dbReference type="ARBA" id="ARBA00007734"/>
    </source>
</evidence>
<proteinExistence type="inferred from homology"/>
<dbReference type="CDD" id="cd13401">
    <property type="entry name" value="Slt70-like"/>
    <property type="match status" value="1"/>
</dbReference>
<keyword evidence="3 4" id="KW-0732">Signal</keyword>
<dbReference type="Gene3D" id="1.10.530.10">
    <property type="match status" value="1"/>
</dbReference>
<gene>
    <name evidence="6" type="ORF">FHS31_000053</name>
</gene>
<name>A0ABX0TLZ7_9SPHN</name>
<comment type="caution">
    <text evidence="6">The sequence shown here is derived from an EMBL/GenBank/DDBJ whole genome shotgun (WGS) entry which is preliminary data.</text>
</comment>
<evidence type="ECO:0000256" key="3">
    <source>
        <dbReference type="ARBA" id="ARBA00022729"/>
    </source>
</evidence>
<dbReference type="Proteomes" id="UP000727456">
    <property type="component" value="Unassembled WGS sequence"/>
</dbReference>
<keyword evidence="7" id="KW-1185">Reference proteome</keyword>
<dbReference type="InterPro" id="IPR023346">
    <property type="entry name" value="Lysozyme-like_dom_sf"/>
</dbReference>
<feature type="domain" description="Transglycosylase SLT" evidence="5">
    <location>
        <begin position="427"/>
        <end position="533"/>
    </location>
</feature>
<dbReference type="InterPro" id="IPR008939">
    <property type="entry name" value="Lytic_TGlycosylase_superhlx_U"/>
</dbReference>
<sequence>MLRRRPELWIAGETRNAQRSGLRRSTACLWATLAFATAALSPAIAADAVSFTTTPAVADQGLLTPAERTAYRTAFAAIRSGDWTSATAAIDAMPAGLLTPIARAELYLAKGAPQPDPMALTALITASPQLPQAPALGAKAIERGATALPAMPTEHDLVRTSAASRRQNVRSTRADAASARVAAQLQPLFKVNDAASAEPIVEAASAQLSPEALTEWRQRVAWTYLLANDDANARRVATMARAGAGEWASQADWVLGLAAWRAGDMDAASEAFAATAGRSRDPEMIAAGLFWAARADTAGGHPDRVAPRLRSAARMDETFYGLLARQMLGMTGAEETPALAPGLPQTPNAVTAAALIEVGEPALADRVIRREARIGSWTNHAGLIQLAARLNLPATQLWLAQNSPAGMPTSLSARYPMPAGWMPTGGWRVDRALCMAHALQESQFRMDATSHAGARGVMQLMPATARLVARHKGDAPEIADRLSDPAVSFEYGQSYLQELADNMGATGGLLPKVIAAYNAGPNNVAAWNVRPGASTDPLFFIETIPFAETRGYVATVLRNYWMYQRESGVRSESLAQLAEGKWPRFPVAAVVRRTAMNETVGTAAGLSN</sequence>
<feature type="signal peptide" evidence="4">
    <location>
        <begin position="1"/>
        <end position="45"/>
    </location>
</feature>
<protein>
    <recommendedName>
        <fullName evidence="5">Transglycosylase SLT domain-containing protein</fullName>
    </recommendedName>
</protein>
<evidence type="ECO:0000256" key="2">
    <source>
        <dbReference type="ARBA" id="ARBA00009387"/>
    </source>
</evidence>
<dbReference type="SUPFAM" id="SSF53955">
    <property type="entry name" value="Lysozyme-like"/>
    <property type="match status" value="1"/>
</dbReference>
<comment type="similarity">
    <text evidence="2">Belongs to the virb1 family.</text>
</comment>
<dbReference type="InterPro" id="IPR008258">
    <property type="entry name" value="Transglycosylase_SLT_dom_1"/>
</dbReference>
<dbReference type="Gene3D" id="1.25.20.10">
    <property type="entry name" value="Bacterial muramidases"/>
    <property type="match status" value="1"/>
</dbReference>
<evidence type="ECO:0000313" key="6">
    <source>
        <dbReference type="EMBL" id="NIJ06471.1"/>
    </source>
</evidence>
<accession>A0ABX0TLZ7</accession>
<dbReference type="EMBL" id="JAAOZC010000001">
    <property type="protein sequence ID" value="NIJ06471.1"/>
    <property type="molecule type" value="Genomic_DNA"/>
</dbReference>
<reference evidence="6 7" key="1">
    <citation type="submission" date="2020-03" db="EMBL/GenBank/DDBJ databases">
        <title>Genomic Encyclopedia of Type Strains, Phase III (KMG-III): the genomes of soil and plant-associated and newly described type strains.</title>
        <authorList>
            <person name="Whitman W."/>
        </authorList>
    </citation>
    <scope>NUCLEOTIDE SEQUENCE [LARGE SCALE GENOMIC DNA]</scope>
    <source>
        <strain evidence="6 7">CECT 8804</strain>
    </source>
</reference>